<proteinExistence type="predicted"/>
<evidence type="ECO:0000256" key="1">
    <source>
        <dbReference type="ARBA" id="ARBA00022723"/>
    </source>
</evidence>
<feature type="region of interest" description="Disordered" evidence="6">
    <location>
        <begin position="671"/>
        <end position="690"/>
    </location>
</feature>
<feature type="domain" description="C2H2-type" evidence="7">
    <location>
        <begin position="279"/>
        <end position="307"/>
    </location>
</feature>
<feature type="domain" description="C2H2-type" evidence="7">
    <location>
        <begin position="874"/>
        <end position="896"/>
    </location>
</feature>
<dbReference type="InterPro" id="IPR013087">
    <property type="entry name" value="Znf_C2H2_type"/>
</dbReference>
<feature type="domain" description="C2H2-type" evidence="7">
    <location>
        <begin position="114"/>
        <end position="141"/>
    </location>
</feature>
<feature type="domain" description="C2H2-type" evidence="7">
    <location>
        <begin position="87"/>
        <end position="110"/>
    </location>
</feature>
<evidence type="ECO:0000256" key="6">
    <source>
        <dbReference type="SAM" id="MobiDB-lite"/>
    </source>
</evidence>
<protein>
    <submittedName>
        <fullName evidence="8">Zinc finger protein Xfin-like</fullName>
    </submittedName>
</protein>
<keyword evidence="4" id="KW-0862">Zinc</keyword>
<dbReference type="Pfam" id="PF00096">
    <property type="entry name" value="zf-C2H2"/>
    <property type="match status" value="2"/>
</dbReference>
<evidence type="ECO:0000313" key="9">
    <source>
        <dbReference type="Proteomes" id="UP001162480"/>
    </source>
</evidence>
<feature type="domain" description="C2H2-type" evidence="7">
    <location>
        <begin position="501"/>
        <end position="529"/>
    </location>
</feature>
<feature type="compositionally biased region" description="Polar residues" evidence="6">
    <location>
        <begin position="719"/>
        <end position="729"/>
    </location>
</feature>
<evidence type="ECO:0000259" key="7">
    <source>
        <dbReference type="PROSITE" id="PS50157"/>
    </source>
</evidence>
<evidence type="ECO:0000256" key="3">
    <source>
        <dbReference type="ARBA" id="ARBA00022771"/>
    </source>
</evidence>
<dbReference type="InterPro" id="IPR036236">
    <property type="entry name" value="Znf_C2H2_sf"/>
</dbReference>
<dbReference type="PANTHER" id="PTHR24403:SF67">
    <property type="entry name" value="FI01116P-RELATED"/>
    <property type="match status" value="1"/>
</dbReference>
<evidence type="ECO:0000256" key="4">
    <source>
        <dbReference type="ARBA" id="ARBA00022833"/>
    </source>
</evidence>
<feature type="compositionally biased region" description="Acidic residues" evidence="6">
    <location>
        <begin position="735"/>
        <end position="747"/>
    </location>
</feature>
<gene>
    <name evidence="8" type="ORF">OCTVUL_1B007695</name>
</gene>
<feature type="region of interest" description="Disordered" evidence="6">
    <location>
        <begin position="218"/>
        <end position="241"/>
    </location>
</feature>
<dbReference type="PANTHER" id="PTHR24403">
    <property type="entry name" value="ZINC FINGER PROTEIN"/>
    <property type="match status" value="1"/>
</dbReference>
<dbReference type="AlphaFoldDB" id="A0AA36BM73"/>
<dbReference type="PROSITE" id="PS50157">
    <property type="entry name" value="ZINC_FINGER_C2H2_2"/>
    <property type="match status" value="10"/>
</dbReference>
<dbReference type="SMART" id="SM00355">
    <property type="entry name" value="ZnF_C2H2"/>
    <property type="match status" value="13"/>
</dbReference>
<feature type="domain" description="C2H2-type" evidence="7">
    <location>
        <begin position="148"/>
        <end position="175"/>
    </location>
</feature>
<name>A0AA36BM73_OCTVU</name>
<evidence type="ECO:0000313" key="8">
    <source>
        <dbReference type="EMBL" id="CAI9736848.1"/>
    </source>
</evidence>
<feature type="domain" description="C2H2-type" evidence="7">
    <location>
        <begin position="436"/>
        <end position="464"/>
    </location>
</feature>
<evidence type="ECO:0000256" key="2">
    <source>
        <dbReference type="ARBA" id="ARBA00022737"/>
    </source>
</evidence>
<dbReference type="Proteomes" id="UP001162480">
    <property type="component" value="Chromosome 19"/>
</dbReference>
<feature type="compositionally biased region" description="Low complexity" evidence="6">
    <location>
        <begin position="748"/>
        <end position="771"/>
    </location>
</feature>
<reference evidence="8" key="1">
    <citation type="submission" date="2023-08" db="EMBL/GenBank/DDBJ databases">
        <authorList>
            <person name="Alioto T."/>
            <person name="Alioto T."/>
            <person name="Gomez Garrido J."/>
        </authorList>
    </citation>
    <scope>NUCLEOTIDE SEQUENCE</scope>
</reference>
<feature type="region of interest" description="Disordered" evidence="6">
    <location>
        <begin position="719"/>
        <end position="780"/>
    </location>
</feature>
<feature type="domain" description="C2H2-type" evidence="7">
    <location>
        <begin position="409"/>
        <end position="436"/>
    </location>
</feature>
<organism evidence="8 9">
    <name type="scientific">Octopus vulgaris</name>
    <name type="common">Common octopus</name>
    <dbReference type="NCBI Taxonomy" id="6645"/>
    <lineage>
        <taxon>Eukaryota</taxon>
        <taxon>Metazoa</taxon>
        <taxon>Spiralia</taxon>
        <taxon>Lophotrochozoa</taxon>
        <taxon>Mollusca</taxon>
        <taxon>Cephalopoda</taxon>
        <taxon>Coleoidea</taxon>
        <taxon>Octopodiformes</taxon>
        <taxon>Octopoda</taxon>
        <taxon>Incirrata</taxon>
        <taxon>Octopodidae</taxon>
        <taxon>Octopus</taxon>
    </lineage>
</organism>
<dbReference type="PROSITE" id="PS00028">
    <property type="entry name" value="ZINC_FINGER_C2H2_1"/>
    <property type="match status" value="8"/>
</dbReference>
<dbReference type="Gene3D" id="3.30.160.60">
    <property type="entry name" value="Classic Zinc Finger"/>
    <property type="match status" value="5"/>
</dbReference>
<dbReference type="GO" id="GO:0008270">
    <property type="term" value="F:zinc ion binding"/>
    <property type="evidence" value="ECO:0007669"/>
    <property type="project" value="UniProtKB-KW"/>
</dbReference>
<sequence>MAALSPNNENVDRVWLDNNMSQLCYEELPSSNSVLCSRNQALTPSSDEGNISETLAKDIFILNQQTSRDRQPSLMINLKSLQETKRHKCPICAYKTNYKSDLNRHSKKHSKCSFTCDICKMPFMSMGIVMYHKQKHHSEQMSSMRHRYSCSMCPYGTRSKSDLNRHLKLHPLAKYLCYICHIPFNNFETLELHLKTWHPDANRSVALSKTSNIEVPSKTAHDAFSDSDNQNKRSREGSRSPSDTVYLYLQNIDKKGSDQNKAECNYSGRSQIKLETEKFKCTFCSKIFEDQSILDFHILQFHIETQFSLSTGEQLNLGNTLTDSSSSTDANRQEYCEGQQDTLQCSQCVFKTSNQFLLDNHLRKHHVTLYSCSTCNLSFRNVQNLMQHKLQHECQPQNIEKQKGRSCKYQCDMCSYETDHKSTFNRHVLRHSVAKYRCDECQMPFMREGNLILHKQRNHSTAESTSTFNKEQRYQCPHCQYASSYKITLQRHVLKHAIALFKCDLCHMPFICQGNLSHHKKLQHGAPVSDNIQDKDPAQHSYLHNFNIQRKLNEPKAVSQTNSSFSSTDVINLTQCKPEIYTPYPTAPIICQEERPEVYNVYPVLESEPVVCKDDRPESFLCPYCPTKFATKEDFLKHISSHEGTMYHYTMGTSSMLQQVQFEENMLQQYGNGSSNLSADTGTNEHSSLPGAATILTDNLLTISDVSGNTSGFINSASNFQSEESQSPGELNYIEIDDDNNDSDIDDGNNNNNNNNSNNNNSNNNNNNNDNQGGIGTENIRGKERIELGVITLEADERKSTDSDVNIEPKQTAALDHGCQNLVECCDKEIQCALISSEGSSTNDSLSASLVQPPQRGRYVKLVSDFDDFAERPFACALCYHRFSKYEELKKHVQNHLTGAGGFEEIPSTALFVSTTSD</sequence>
<accession>A0AA36BM73</accession>
<evidence type="ECO:0000256" key="5">
    <source>
        <dbReference type="PROSITE-ProRule" id="PRU00042"/>
    </source>
</evidence>
<dbReference type="GO" id="GO:0010468">
    <property type="term" value="P:regulation of gene expression"/>
    <property type="evidence" value="ECO:0007669"/>
    <property type="project" value="TreeGrafter"/>
</dbReference>
<feature type="compositionally biased region" description="Polar residues" evidence="6">
    <location>
        <begin position="671"/>
        <end position="687"/>
    </location>
</feature>
<keyword evidence="1" id="KW-0479">Metal-binding</keyword>
<dbReference type="InterPro" id="IPR050688">
    <property type="entry name" value="Zinc_finger/UBP_domain"/>
</dbReference>
<keyword evidence="9" id="KW-1185">Reference proteome</keyword>
<keyword evidence="2" id="KW-0677">Repeat</keyword>
<dbReference type="SUPFAM" id="SSF57667">
    <property type="entry name" value="beta-beta-alpha zinc fingers"/>
    <property type="match status" value="4"/>
</dbReference>
<feature type="compositionally biased region" description="Basic and acidic residues" evidence="6">
    <location>
        <begin position="219"/>
        <end position="238"/>
    </location>
</feature>
<dbReference type="EMBL" id="OX597832">
    <property type="protein sequence ID" value="CAI9736848.1"/>
    <property type="molecule type" value="Genomic_DNA"/>
</dbReference>
<feature type="domain" description="C2H2-type" evidence="7">
    <location>
        <begin position="620"/>
        <end position="647"/>
    </location>
</feature>
<keyword evidence="3 5" id="KW-0863">Zinc-finger</keyword>
<feature type="domain" description="C2H2-type" evidence="7">
    <location>
        <begin position="370"/>
        <end position="397"/>
    </location>
</feature>
<dbReference type="GO" id="GO:0005634">
    <property type="term" value="C:nucleus"/>
    <property type="evidence" value="ECO:0007669"/>
    <property type="project" value="TreeGrafter"/>
</dbReference>